<sequence>MGSTPKRREGEHEGRRREGGQEAWEAKQRADAEAAHLSLGHWCVSVTKTHGEEKPEVCPRCSPPQARREVPGWPPFLSIAVFPEELFSIGLGAASGKTSSEVKNTRLTLARKELCGRSGQMWTEPHIVRAGGDGKKDDLNGSEEKEPRRGK</sequence>
<gene>
    <name evidence="2" type="ORF">E5288_WYG016955</name>
</gene>
<comment type="caution">
    <text evidence="2">The sequence shown here is derived from an EMBL/GenBank/DDBJ whole genome shotgun (WGS) entry which is preliminary data.</text>
</comment>
<dbReference type="EMBL" id="VBQZ03000098">
    <property type="protein sequence ID" value="MXQ93798.1"/>
    <property type="molecule type" value="Genomic_DNA"/>
</dbReference>
<reference evidence="2" key="1">
    <citation type="submission" date="2019-10" db="EMBL/GenBank/DDBJ databases">
        <title>The sequence and de novo assembly of the wild yak genome.</title>
        <authorList>
            <person name="Liu Y."/>
        </authorList>
    </citation>
    <scope>NUCLEOTIDE SEQUENCE [LARGE SCALE GENOMIC DNA]</scope>
    <source>
        <strain evidence="2">WY2019</strain>
    </source>
</reference>
<accession>A0A6B0RUR3</accession>
<feature type="region of interest" description="Disordered" evidence="1">
    <location>
        <begin position="121"/>
        <end position="151"/>
    </location>
</feature>
<dbReference type="Proteomes" id="UP000322234">
    <property type="component" value="Unassembled WGS sequence"/>
</dbReference>
<feature type="region of interest" description="Disordered" evidence="1">
    <location>
        <begin position="1"/>
        <end position="31"/>
    </location>
</feature>
<feature type="compositionally biased region" description="Basic and acidic residues" evidence="1">
    <location>
        <begin position="132"/>
        <end position="151"/>
    </location>
</feature>
<evidence type="ECO:0000256" key="1">
    <source>
        <dbReference type="SAM" id="MobiDB-lite"/>
    </source>
</evidence>
<protein>
    <submittedName>
        <fullName evidence="2">Uncharacterized protein</fullName>
    </submittedName>
</protein>
<proteinExistence type="predicted"/>
<organism evidence="2 3">
    <name type="scientific">Bos mutus</name>
    <name type="common">wild yak</name>
    <dbReference type="NCBI Taxonomy" id="72004"/>
    <lineage>
        <taxon>Eukaryota</taxon>
        <taxon>Metazoa</taxon>
        <taxon>Chordata</taxon>
        <taxon>Craniata</taxon>
        <taxon>Vertebrata</taxon>
        <taxon>Euteleostomi</taxon>
        <taxon>Mammalia</taxon>
        <taxon>Eutheria</taxon>
        <taxon>Laurasiatheria</taxon>
        <taxon>Artiodactyla</taxon>
        <taxon>Ruminantia</taxon>
        <taxon>Pecora</taxon>
        <taxon>Bovidae</taxon>
        <taxon>Bovinae</taxon>
        <taxon>Bos</taxon>
    </lineage>
</organism>
<keyword evidence="3" id="KW-1185">Reference proteome</keyword>
<name>A0A6B0RUR3_9CETA</name>
<evidence type="ECO:0000313" key="3">
    <source>
        <dbReference type="Proteomes" id="UP000322234"/>
    </source>
</evidence>
<dbReference type="AlphaFoldDB" id="A0A6B0RUR3"/>
<evidence type="ECO:0000313" key="2">
    <source>
        <dbReference type="EMBL" id="MXQ93798.1"/>
    </source>
</evidence>